<name>A0ABV9X4C1_9ACTN</name>
<feature type="region of interest" description="Disordered" evidence="1">
    <location>
        <begin position="53"/>
        <end position="75"/>
    </location>
</feature>
<sequence length="75" mass="8079">MPSFLLDNHGPVDLQLTPKPVDKRCPQQSTKPAGGIREYTYNKDTPTCGGFEGQRCTAKDGNGKVTPSPTTTRAT</sequence>
<accession>A0ABV9X4C1</accession>
<evidence type="ECO:0000256" key="1">
    <source>
        <dbReference type="SAM" id="MobiDB-lite"/>
    </source>
</evidence>
<feature type="region of interest" description="Disordered" evidence="1">
    <location>
        <begin position="1"/>
        <end position="38"/>
    </location>
</feature>
<gene>
    <name evidence="2" type="ORF">ACFPRC_36615</name>
</gene>
<comment type="caution">
    <text evidence="2">The sequence shown here is derived from an EMBL/GenBank/DDBJ whole genome shotgun (WGS) entry which is preliminary data.</text>
</comment>
<reference evidence="3" key="1">
    <citation type="journal article" date="2019" name="Int. J. Syst. Evol. Microbiol.">
        <title>The Global Catalogue of Microorganisms (GCM) 10K type strain sequencing project: providing services to taxonomists for standard genome sequencing and annotation.</title>
        <authorList>
            <consortium name="The Broad Institute Genomics Platform"/>
            <consortium name="The Broad Institute Genome Sequencing Center for Infectious Disease"/>
            <person name="Wu L."/>
            <person name="Ma J."/>
        </authorList>
    </citation>
    <scope>NUCLEOTIDE SEQUENCE [LARGE SCALE GENOMIC DNA]</scope>
    <source>
        <strain evidence="3">CGMCC 4.1542</strain>
    </source>
</reference>
<feature type="compositionally biased region" description="Polar residues" evidence="1">
    <location>
        <begin position="65"/>
        <end position="75"/>
    </location>
</feature>
<organism evidence="2 3">
    <name type="scientific">Streptomyces lienomycini</name>
    <dbReference type="NCBI Taxonomy" id="284035"/>
    <lineage>
        <taxon>Bacteria</taxon>
        <taxon>Bacillati</taxon>
        <taxon>Actinomycetota</taxon>
        <taxon>Actinomycetes</taxon>
        <taxon>Kitasatosporales</taxon>
        <taxon>Streptomycetaceae</taxon>
        <taxon>Streptomyces</taxon>
    </lineage>
</organism>
<keyword evidence="3" id="KW-1185">Reference proteome</keyword>
<evidence type="ECO:0000313" key="2">
    <source>
        <dbReference type="EMBL" id="MFC5020341.1"/>
    </source>
</evidence>
<protein>
    <submittedName>
        <fullName evidence="2">Uncharacterized protein</fullName>
    </submittedName>
</protein>
<dbReference type="Proteomes" id="UP001595855">
    <property type="component" value="Unassembled WGS sequence"/>
</dbReference>
<dbReference type="RefSeq" id="WP_344505271.1">
    <property type="nucleotide sequence ID" value="NZ_BAAATN010000028.1"/>
</dbReference>
<evidence type="ECO:0000313" key="3">
    <source>
        <dbReference type="Proteomes" id="UP001595855"/>
    </source>
</evidence>
<dbReference type="EMBL" id="JBHSJO010000002">
    <property type="protein sequence ID" value="MFC5020341.1"/>
    <property type="molecule type" value="Genomic_DNA"/>
</dbReference>
<proteinExistence type="predicted"/>